<accession>A0A7V8JPF0</accession>
<dbReference type="InterPro" id="IPR039255">
    <property type="entry name" value="YceD_bac"/>
</dbReference>
<organism evidence="7 8">
    <name type="scientific">Paracidovorax wautersii</name>
    <dbReference type="NCBI Taxonomy" id="1177982"/>
    <lineage>
        <taxon>Bacteria</taxon>
        <taxon>Pseudomonadati</taxon>
        <taxon>Pseudomonadota</taxon>
        <taxon>Betaproteobacteria</taxon>
        <taxon>Burkholderiales</taxon>
        <taxon>Comamonadaceae</taxon>
        <taxon>Paracidovorax</taxon>
    </lineage>
</organism>
<evidence type="ECO:0000256" key="4">
    <source>
        <dbReference type="ARBA" id="ARBA00022517"/>
    </source>
</evidence>
<dbReference type="GO" id="GO:0005829">
    <property type="term" value="C:cytosol"/>
    <property type="evidence" value="ECO:0007669"/>
    <property type="project" value="TreeGrafter"/>
</dbReference>
<gene>
    <name evidence="7" type="primary">yceD</name>
    <name evidence="7" type="ORF">GAK30_03097</name>
</gene>
<evidence type="ECO:0000313" key="7">
    <source>
        <dbReference type="EMBL" id="KAF1019511.1"/>
    </source>
</evidence>
<feature type="region of interest" description="Disordered" evidence="6">
    <location>
        <begin position="157"/>
        <end position="185"/>
    </location>
</feature>
<dbReference type="Pfam" id="PF02620">
    <property type="entry name" value="YceD"/>
    <property type="match status" value="1"/>
</dbReference>
<dbReference type="InterPro" id="IPR003772">
    <property type="entry name" value="YceD"/>
</dbReference>
<protein>
    <recommendedName>
        <fullName evidence="3">Large ribosomal RNA subunit accumulation protein YceD</fullName>
    </recommendedName>
    <alternativeName>
        <fullName evidence="5">23S rRNA accumulation protein YceD</fullName>
    </alternativeName>
</protein>
<name>A0A7V8JPF0_9BURK</name>
<dbReference type="AlphaFoldDB" id="A0A7V8JPF0"/>
<comment type="function">
    <text evidence="1">Plays a role in synthesis, processing and/or stability of 23S rRNA.</text>
</comment>
<proteinExistence type="inferred from homology"/>
<dbReference type="PANTHER" id="PTHR38099">
    <property type="entry name" value="LARGE RIBOSOMAL RNA SUBUNIT ACCUMULATION PROTEIN YCED"/>
    <property type="match status" value="1"/>
</dbReference>
<dbReference type="PANTHER" id="PTHR38099:SF1">
    <property type="entry name" value="LARGE RIBOSOMAL RNA SUBUNIT ACCUMULATION PROTEIN YCED"/>
    <property type="match status" value="1"/>
</dbReference>
<reference evidence="8" key="1">
    <citation type="journal article" date="2020" name="MBio">
        <title>Horizontal gene transfer to a defensive symbiont with a reduced genome amongst a multipartite beetle microbiome.</title>
        <authorList>
            <person name="Waterworth S.C."/>
            <person name="Florez L.V."/>
            <person name="Rees E.R."/>
            <person name="Hertweck C."/>
            <person name="Kaltenpoth M."/>
            <person name="Kwan J.C."/>
        </authorList>
    </citation>
    <scope>NUCLEOTIDE SEQUENCE [LARGE SCALE GENOMIC DNA]</scope>
</reference>
<evidence type="ECO:0000256" key="5">
    <source>
        <dbReference type="ARBA" id="ARBA00031841"/>
    </source>
</evidence>
<evidence type="ECO:0000256" key="2">
    <source>
        <dbReference type="ARBA" id="ARBA00010740"/>
    </source>
</evidence>
<evidence type="ECO:0000313" key="8">
    <source>
        <dbReference type="Proteomes" id="UP000461670"/>
    </source>
</evidence>
<dbReference type="Proteomes" id="UP000461670">
    <property type="component" value="Unassembled WGS sequence"/>
</dbReference>
<sequence>MTQDYSPQALDVRAFAQAGGELRGADALSTYERLAQELPGQDGGDAELPAVRWSAHGRTVARAGAADEIWLDLQVQADVPQICQRCLQPVLSRVDVERAFHFVADERTAAELDEASDDDVLVISRQFDLHGLIEDEILMDLPLVPNHDVCPQSLPWQAQSEDFDAQEEASRPNPFAPLDVLKKKK</sequence>
<evidence type="ECO:0000256" key="3">
    <source>
        <dbReference type="ARBA" id="ARBA00015716"/>
    </source>
</evidence>
<comment type="similarity">
    <text evidence="2">Belongs to the DUF177 domain family.</text>
</comment>
<keyword evidence="4" id="KW-0690">Ribosome biogenesis</keyword>
<dbReference type="GO" id="GO:0042254">
    <property type="term" value="P:ribosome biogenesis"/>
    <property type="evidence" value="ECO:0007669"/>
    <property type="project" value="UniProtKB-KW"/>
</dbReference>
<evidence type="ECO:0000256" key="1">
    <source>
        <dbReference type="ARBA" id="ARBA00002868"/>
    </source>
</evidence>
<evidence type="ECO:0000256" key="6">
    <source>
        <dbReference type="SAM" id="MobiDB-lite"/>
    </source>
</evidence>
<comment type="caution">
    <text evidence="7">The sequence shown here is derived from an EMBL/GenBank/DDBJ whole genome shotgun (WGS) entry which is preliminary data.</text>
</comment>
<dbReference type="EMBL" id="WNDQ01000054">
    <property type="protein sequence ID" value="KAF1019511.1"/>
    <property type="molecule type" value="Genomic_DNA"/>
</dbReference>